<protein>
    <submittedName>
        <fullName evidence="2">Uncharacterized protein</fullName>
    </submittedName>
</protein>
<feature type="transmembrane region" description="Helical" evidence="1">
    <location>
        <begin position="273"/>
        <end position="293"/>
    </location>
</feature>
<gene>
    <name evidence="2" type="ORF">GCM10010976_22310</name>
</gene>
<reference evidence="2" key="1">
    <citation type="journal article" date="2014" name="Int. J. Syst. Evol. Microbiol.">
        <title>Complete genome sequence of Corynebacterium casei LMG S-19264T (=DSM 44701T), isolated from a smear-ripened cheese.</title>
        <authorList>
            <consortium name="US DOE Joint Genome Institute (JGI-PGF)"/>
            <person name="Walter F."/>
            <person name="Albersmeier A."/>
            <person name="Kalinowski J."/>
            <person name="Ruckert C."/>
        </authorList>
    </citation>
    <scope>NUCLEOTIDE SEQUENCE</scope>
    <source>
        <strain evidence="2">CGMCC 1.12751</strain>
    </source>
</reference>
<evidence type="ECO:0000313" key="2">
    <source>
        <dbReference type="EMBL" id="GGG50629.1"/>
    </source>
</evidence>
<dbReference type="EMBL" id="BMFQ01000002">
    <property type="protein sequence ID" value="GGG50629.1"/>
    <property type="molecule type" value="Genomic_DNA"/>
</dbReference>
<keyword evidence="1" id="KW-0472">Membrane</keyword>
<dbReference type="RefSeq" id="WP_188464773.1">
    <property type="nucleotide sequence ID" value="NZ_BMFQ01000002.1"/>
</dbReference>
<feature type="transmembrane region" description="Helical" evidence="1">
    <location>
        <begin position="21"/>
        <end position="41"/>
    </location>
</feature>
<dbReference type="Proteomes" id="UP000625976">
    <property type="component" value="Unassembled WGS sequence"/>
</dbReference>
<keyword evidence="1" id="KW-0812">Transmembrane</keyword>
<evidence type="ECO:0000256" key="1">
    <source>
        <dbReference type="SAM" id="Phobius"/>
    </source>
</evidence>
<keyword evidence="3" id="KW-1185">Reference proteome</keyword>
<evidence type="ECO:0000313" key="3">
    <source>
        <dbReference type="Proteomes" id="UP000625976"/>
    </source>
</evidence>
<reference evidence="2" key="2">
    <citation type="submission" date="2020-09" db="EMBL/GenBank/DDBJ databases">
        <authorList>
            <person name="Sun Q."/>
            <person name="Zhou Y."/>
        </authorList>
    </citation>
    <scope>NUCLEOTIDE SEQUENCE</scope>
    <source>
        <strain evidence="2">CGMCC 1.12751</strain>
    </source>
</reference>
<feature type="transmembrane region" description="Helical" evidence="1">
    <location>
        <begin position="84"/>
        <end position="102"/>
    </location>
</feature>
<sequence>MKTYFELQFKMFNRNIIAFGLPLLIAYTLIPSVFIIISNYLFSKTEFASYLYIFVALGFISKSSEPKRNDFLKSIYNKMDYFKLRAVENLIYSLPFLIFLAYKGLYLYIIALSILAISMTVFNFNTNLNITIPTPFGKKPFEFTVGFRKTFFIFPMAYFLTYISIEVGNFNLGVFSMVMIGITCMSYYSKIENEYFVWSYNVSSKEFLSEKVKTGLLNFSLLSLPSLMALGIFFFNEIGILLIVLFTCYLYLVTIIFAKYASFPKEMNISQGILIAGSLLFPPILLFIAPFFYSQSIKRLNSLLE</sequence>
<feature type="transmembrane region" description="Helical" evidence="1">
    <location>
        <begin position="240"/>
        <end position="261"/>
    </location>
</feature>
<organism evidence="2 3">
    <name type="scientific">Bizionia arctica</name>
    <dbReference type="NCBI Taxonomy" id="1495645"/>
    <lineage>
        <taxon>Bacteria</taxon>
        <taxon>Pseudomonadati</taxon>
        <taxon>Bacteroidota</taxon>
        <taxon>Flavobacteriia</taxon>
        <taxon>Flavobacteriales</taxon>
        <taxon>Flavobacteriaceae</taxon>
        <taxon>Bizionia</taxon>
    </lineage>
</organism>
<comment type="caution">
    <text evidence="2">The sequence shown here is derived from an EMBL/GenBank/DDBJ whole genome shotgun (WGS) entry which is preliminary data.</text>
</comment>
<proteinExistence type="predicted"/>
<feature type="transmembrane region" description="Helical" evidence="1">
    <location>
        <begin position="146"/>
        <end position="164"/>
    </location>
</feature>
<dbReference type="AlphaFoldDB" id="A0A917LQM3"/>
<keyword evidence="1" id="KW-1133">Transmembrane helix</keyword>
<name>A0A917LQM3_9FLAO</name>
<feature type="transmembrane region" description="Helical" evidence="1">
    <location>
        <begin position="215"/>
        <end position="234"/>
    </location>
</feature>
<accession>A0A917LQM3</accession>